<dbReference type="GeneID" id="26683580"/>
<reference evidence="2 3" key="1">
    <citation type="journal article" date="2009" name="PLoS ONE">
        <title>Symbiotic virus at the evolutionary intersection of three types of large DNA viruses; iridoviruses, ascoviruses, and ichnoviruses.</title>
        <authorList>
            <person name="Bigot Y."/>
            <person name="Renault S."/>
            <person name="Nicolas J."/>
            <person name="Moundras C."/>
            <person name="Demattei M.V."/>
            <person name="Samain S."/>
            <person name="Bideshi D.K."/>
            <person name="Federici B.A."/>
        </authorList>
    </citation>
    <scope>NUCLEOTIDE SEQUENCE [LARGE SCALE GENOMIC DNA]</scope>
</reference>
<dbReference type="OrthoDB" id="18190at10239"/>
<feature type="domain" description="DUF5895" evidence="1">
    <location>
        <begin position="12"/>
        <end position="168"/>
    </location>
</feature>
<dbReference type="KEGG" id="vg:26683580"/>
<sequence length="280" mass="31614">MAFNFDSVDNCKSTSVPSAKAINKQFCGSRNAAGIWIADENMSICDWKRSCSSSCEPDCADHYVGTKKHTVSAANDDIPGNGIVSPRMLIVRRSPMIKLTSDKSQYVGPWVKGDGEILNDKGTKKYSFARRYLIIFVDEKNEPLHEGVVQLTAKGNFAFHFDKAYMQFRDEIRTAYAKSMKRRCGSMNELWYAMCVFCPVFESKMVGKPPLTSQACVVKSFFSPNETNWEMVCVGRNMRLNEIVVMEFNNSEAWNKKYTSAPQSFVADRSPAYSEMGDFD</sequence>
<evidence type="ECO:0000259" key="1">
    <source>
        <dbReference type="Pfam" id="PF19247"/>
    </source>
</evidence>
<evidence type="ECO:0000313" key="3">
    <source>
        <dbReference type="Proteomes" id="UP000203898"/>
    </source>
</evidence>
<proteinExistence type="predicted"/>
<organism evidence="2 3">
    <name type="scientific">Diadromus pulchellus ascovirus 4a</name>
    <dbReference type="NCBI Taxonomy" id="158683"/>
    <lineage>
        <taxon>Viruses</taxon>
        <taxon>Varidnaviria</taxon>
        <taxon>Bamfordvirae</taxon>
        <taxon>Nucleocytoviricota</taxon>
        <taxon>Megaviricetes</taxon>
        <taxon>Pimascovirales</taxon>
        <taxon>Pimascovirales incertae sedis</taxon>
        <taxon>Ascoviridae</taxon>
        <taxon>Toursvirus</taxon>
        <taxon>Toursvirus dptv1a</taxon>
    </lineage>
</organism>
<evidence type="ECO:0000313" key="2">
    <source>
        <dbReference type="EMBL" id="CCA61392.1"/>
    </source>
</evidence>
<dbReference type="Pfam" id="PF19247">
    <property type="entry name" value="DUF5895"/>
    <property type="match status" value="1"/>
</dbReference>
<dbReference type="EMBL" id="CU469068">
    <property type="protein sequence ID" value="CCA61392.1"/>
    <property type="molecule type" value="Genomic_DNA"/>
</dbReference>
<dbReference type="RefSeq" id="YP_009640023.1">
    <property type="nucleotide sequence ID" value="NC_011335.1"/>
</dbReference>
<dbReference type="Proteomes" id="UP000203898">
    <property type="component" value="Segment"/>
</dbReference>
<accession>F2NYW4</accession>
<protein>
    <submittedName>
        <fullName evidence="2">Complete DpAV4 genome</fullName>
    </submittedName>
</protein>
<keyword evidence="3" id="KW-1185">Reference proteome</keyword>
<name>F2NYW4_9VIRU</name>
<dbReference type="InterPro" id="IPR045414">
    <property type="entry name" value="DUF5895"/>
</dbReference>